<protein>
    <submittedName>
        <fullName evidence="2">J domain-containing protein</fullName>
    </submittedName>
</protein>
<dbReference type="AlphaFoldDB" id="A0A8J7LWN8"/>
<dbReference type="InterPro" id="IPR002939">
    <property type="entry name" value="DnaJ_C"/>
</dbReference>
<comment type="caution">
    <text evidence="2">The sequence shown here is derived from an EMBL/GenBank/DDBJ whole genome shotgun (WGS) entry which is preliminary data.</text>
</comment>
<dbReference type="Gene3D" id="1.10.287.110">
    <property type="entry name" value="DnaJ domain"/>
    <property type="match status" value="1"/>
</dbReference>
<keyword evidence="3" id="KW-1185">Reference proteome</keyword>
<dbReference type="PANTHER" id="PTHR43096:SF10">
    <property type="entry name" value="CHAPERONE PROTEIN DNAJ A6, CHLOROPLASTIC"/>
    <property type="match status" value="1"/>
</dbReference>
<dbReference type="GO" id="GO:0005737">
    <property type="term" value="C:cytoplasm"/>
    <property type="evidence" value="ECO:0007669"/>
    <property type="project" value="TreeGrafter"/>
</dbReference>
<sequence length="310" mass="33537">MSKDPYAALGVKKSATADEIKKAYRKIARANHPDLKPDDPQAEARFKAASAAYDLLKDPETRARFDRGEIDATGAERQQQRQYYRDFAEAAENPYRSGPRRDDFEDASDFFAEFMRGRTGGGRGFGGQGFSARGADAQYALEIDFMQAVNGGKTRITLPDGRSLEVTIPKGTADGQTIRLRGKGAPGMGGGPDGDALVTLSVRPHKLFRREGNDIIITLPITLDEAVLGGKVATPTIDGSVNLTIPKGASSGQVLRLRGRGVQPTGKGARGDQRVELSIVAPPRIDDSLAGFMEDWRKTHGYDPRRGMTA</sequence>
<gene>
    <name evidence="2" type="ORF">JF290_13130</name>
</gene>
<dbReference type="InterPro" id="IPR001623">
    <property type="entry name" value="DnaJ_domain"/>
</dbReference>
<accession>A0A8J7LWN8</accession>
<dbReference type="CDD" id="cd06257">
    <property type="entry name" value="DnaJ"/>
    <property type="match status" value="1"/>
</dbReference>
<dbReference type="Proteomes" id="UP000619079">
    <property type="component" value="Unassembled WGS sequence"/>
</dbReference>
<evidence type="ECO:0000313" key="2">
    <source>
        <dbReference type="EMBL" id="MBJ6372471.1"/>
    </source>
</evidence>
<organism evidence="2 3">
    <name type="scientific">Sedimentitalea arenosa</name>
    <dbReference type="NCBI Taxonomy" id="2798803"/>
    <lineage>
        <taxon>Bacteria</taxon>
        <taxon>Pseudomonadati</taxon>
        <taxon>Pseudomonadota</taxon>
        <taxon>Alphaproteobacteria</taxon>
        <taxon>Rhodobacterales</taxon>
        <taxon>Paracoccaceae</taxon>
        <taxon>Sedimentitalea</taxon>
    </lineage>
</organism>
<dbReference type="InterPro" id="IPR008971">
    <property type="entry name" value="HSP40/DnaJ_pept-bd"/>
</dbReference>
<dbReference type="InterPro" id="IPR036869">
    <property type="entry name" value="J_dom_sf"/>
</dbReference>
<dbReference type="EMBL" id="JAELVR010000008">
    <property type="protein sequence ID" value="MBJ6372471.1"/>
    <property type="molecule type" value="Genomic_DNA"/>
</dbReference>
<dbReference type="PANTHER" id="PTHR43096">
    <property type="entry name" value="DNAJ HOMOLOG 1, MITOCHONDRIAL-RELATED"/>
    <property type="match status" value="1"/>
</dbReference>
<dbReference type="FunFam" id="2.60.260.20:FF:000013">
    <property type="entry name" value="DnaJ subfamily B member 11"/>
    <property type="match status" value="1"/>
</dbReference>
<feature type="domain" description="J" evidence="1">
    <location>
        <begin position="4"/>
        <end position="69"/>
    </location>
</feature>
<dbReference type="GO" id="GO:0042026">
    <property type="term" value="P:protein refolding"/>
    <property type="evidence" value="ECO:0007669"/>
    <property type="project" value="TreeGrafter"/>
</dbReference>
<reference evidence="2" key="1">
    <citation type="submission" date="2020-12" db="EMBL/GenBank/DDBJ databases">
        <title>Sedimentitalea sp. nov., isolated from sand in Incheon.</title>
        <authorList>
            <person name="Kim W."/>
        </authorList>
    </citation>
    <scope>NUCLEOTIDE SEQUENCE</scope>
    <source>
        <strain evidence="2">CAU 1593</strain>
    </source>
</reference>
<name>A0A8J7LWN8_9RHOB</name>
<dbReference type="CDD" id="cd10747">
    <property type="entry name" value="DnaJ_C"/>
    <property type="match status" value="1"/>
</dbReference>
<evidence type="ECO:0000313" key="3">
    <source>
        <dbReference type="Proteomes" id="UP000619079"/>
    </source>
</evidence>
<dbReference type="GO" id="GO:0051082">
    <property type="term" value="F:unfolded protein binding"/>
    <property type="evidence" value="ECO:0007669"/>
    <property type="project" value="InterPro"/>
</dbReference>
<dbReference type="Pfam" id="PF01556">
    <property type="entry name" value="DnaJ_C"/>
    <property type="match status" value="1"/>
</dbReference>
<dbReference type="SUPFAM" id="SSF49493">
    <property type="entry name" value="HSP40/DnaJ peptide-binding domain"/>
    <property type="match status" value="2"/>
</dbReference>
<dbReference type="PROSITE" id="PS50076">
    <property type="entry name" value="DNAJ_2"/>
    <property type="match status" value="1"/>
</dbReference>
<dbReference type="Pfam" id="PF00226">
    <property type="entry name" value="DnaJ"/>
    <property type="match status" value="1"/>
</dbReference>
<dbReference type="RefSeq" id="WP_199025347.1">
    <property type="nucleotide sequence ID" value="NZ_JAELVR010000008.1"/>
</dbReference>
<dbReference type="PROSITE" id="PS00636">
    <property type="entry name" value="DNAJ_1"/>
    <property type="match status" value="1"/>
</dbReference>
<dbReference type="Gene3D" id="2.60.260.20">
    <property type="entry name" value="Urease metallochaperone UreE, N-terminal domain"/>
    <property type="match status" value="2"/>
</dbReference>
<dbReference type="SMART" id="SM00271">
    <property type="entry name" value="DnaJ"/>
    <property type="match status" value="1"/>
</dbReference>
<dbReference type="PRINTS" id="PR00625">
    <property type="entry name" value="JDOMAIN"/>
</dbReference>
<dbReference type="InterPro" id="IPR018253">
    <property type="entry name" value="DnaJ_domain_CS"/>
</dbReference>
<evidence type="ECO:0000259" key="1">
    <source>
        <dbReference type="PROSITE" id="PS50076"/>
    </source>
</evidence>
<proteinExistence type="predicted"/>
<dbReference type="SUPFAM" id="SSF46565">
    <property type="entry name" value="Chaperone J-domain"/>
    <property type="match status" value="1"/>
</dbReference>